<dbReference type="InterPro" id="IPR036390">
    <property type="entry name" value="WH_DNA-bd_sf"/>
</dbReference>
<keyword evidence="3" id="KW-1185">Reference proteome</keyword>
<protein>
    <submittedName>
        <fullName evidence="2">MarR family winged helix-turn-helix transcriptional regulator</fullName>
    </submittedName>
</protein>
<dbReference type="SMART" id="SM00347">
    <property type="entry name" value="HTH_MARR"/>
    <property type="match status" value="1"/>
</dbReference>
<dbReference type="PROSITE" id="PS50995">
    <property type="entry name" value="HTH_MARR_2"/>
    <property type="match status" value="1"/>
</dbReference>
<sequence>MRIDTFLEQSPIFAVNRAARRFDSLTASLLAHDGLSFLEGMILAALFFEAPQQVKPSLLAETLGTTRGNISHCVSSLESKGLIQRSIDQLDARAYQLSLKPTGKRTAMRVIGTFDRLQAQCEQLGGKSSLNEMLKTLHKLEALYER</sequence>
<accession>A0ABW1EBQ6</accession>
<dbReference type="SUPFAM" id="SSF46785">
    <property type="entry name" value="Winged helix' DNA-binding domain"/>
    <property type="match status" value="1"/>
</dbReference>
<dbReference type="Proteomes" id="UP001596091">
    <property type="component" value="Unassembled WGS sequence"/>
</dbReference>
<evidence type="ECO:0000259" key="1">
    <source>
        <dbReference type="PROSITE" id="PS50995"/>
    </source>
</evidence>
<proteinExistence type="predicted"/>
<comment type="caution">
    <text evidence="2">The sequence shown here is derived from an EMBL/GenBank/DDBJ whole genome shotgun (WGS) entry which is preliminary data.</text>
</comment>
<dbReference type="InterPro" id="IPR036388">
    <property type="entry name" value="WH-like_DNA-bd_sf"/>
</dbReference>
<dbReference type="PRINTS" id="PR00598">
    <property type="entry name" value="HTHMARR"/>
</dbReference>
<gene>
    <name evidence="2" type="ORF">ACFPT7_03485</name>
</gene>
<evidence type="ECO:0000313" key="2">
    <source>
        <dbReference type="EMBL" id="MFC5861346.1"/>
    </source>
</evidence>
<dbReference type="RefSeq" id="WP_263333886.1">
    <property type="nucleotide sequence ID" value="NZ_JAGSYH010000002.1"/>
</dbReference>
<organism evidence="2 3">
    <name type="scientific">Acidicapsa dinghuensis</name>
    <dbReference type="NCBI Taxonomy" id="2218256"/>
    <lineage>
        <taxon>Bacteria</taxon>
        <taxon>Pseudomonadati</taxon>
        <taxon>Acidobacteriota</taxon>
        <taxon>Terriglobia</taxon>
        <taxon>Terriglobales</taxon>
        <taxon>Acidobacteriaceae</taxon>
        <taxon>Acidicapsa</taxon>
    </lineage>
</organism>
<name>A0ABW1EBQ6_9BACT</name>
<dbReference type="EMBL" id="JBHSPH010000001">
    <property type="protein sequence ID" value="MFC5861346.1"/>
    <property type="molecule type" value="Genomic_DNA"/>
</dbReference>
<dbReference type="InterPro" id="IPR039422">
    <property type="entry name" value="MarR/SlyA-like"/>
</dbReference>
<dbReference type="PANTHER" id="PTHR33164">
    <property type="entry name" value="TRANSCRIPTIONAL REGULATOR, MARR FAMILY"/>
    <property type="match status" value="1"/>
</dbReference>
<evidence type="ECO:0000313" key="3">
    <source>
        <dbReference type="Proteomes" id="UP001596091"/>
    </source>
</evidence>
<dbReference type="Gene3D" id="1.10.10.10">
    <property type="entry name" value="Winged helix-like DNA-binding domain superfamily/Winged helix DNA-binding domain"/>
    <property type="match status" value="1"/>
</dbReference>
<reference evidence="3" key="1">
    <citation type="journal article" date="2019" name="Int. J. Syst. Evol. Microbiol.">
        <title>The Global Catalogue of Microorganisms (GCM) 10K type strain sequencing project: providing services to taxonomists for standard genome sequencing and annotation.</title>
        <authorList>
            <consortium name="The Broad Institute Genomics Platform"/>
            <consortium name="The Broad Institute Genome Sequencing Center for Infectious Disease"/>
            <person name="Wu L."/>
            <person name="Ma J."/>
        </authorList>
    </citation>
    <scope>NUCLEOTIDE SEQUENCE [LARGE SCALE GENOMIC DNA]</scope>
    <source>
        <strain evidence="3">JCM 4087</strain>
    </source>
</reference>
<feature type="domain" description="HTH marR-type" evidence="1">
    <location>
        <begin position="8"/>
        <end position="145"/>
    </location>
</feature>
<dbReference type="InterPro" id="IPR000835">
    <property type="entry name" value="HTH_MarR-typ"/>
</dbReference>
<dbReference type="PANTHER" id="PTHR33164:SF43">
    <property type="entry name" value="HTH-TYPE TRANSCRIPTIONAL REPRESSOR YETL"/>
    <property type="match status" value="1"/>
</dbReference>